<dbReference type="AlphaFoldDB" id="A0A1R1S7D2"/>
<dbReference type="GeneID" id="96748791"/>
<dbReference type="Proteomes" id="UP000186168">
    <property type="component" value="Unassembled WGS sequence"/>
</dbReference>
<protein>
    <submittedName>
        <fullName evidence="1">Uncharacterized protein</fullName>
    </submittedName>
</protein>
<reference evidence="1 2" key="1">
    <citation type="submission" date="2013-05" db="EMBL/GenBank/DDBJ databases">
        <title>Genome sequence of Streptomyces sparsogenes DSM 40356.</title>
        <authorList>
            <person name="Coyne S."/>
            <person name="Seebeck F.P."/>
        </authorList>
    </citation>
    <scope>NUCLEOTIDE SEQUENCE [LARGE SCALE GENOMIC DNA]</scope>
    <source>
        <strain evidence="1 2">DSM 40356</strain>
    </source>
</reference>
<dbReference type="STRING" id="67365.GCA_001704635_04809"/>
<keyword evidence="2" id="KW-1185">Reference proteome</keyword>
<dbReference type="EMBL" id="ASQP01000495">
    <property type="protein sequence ID" value="OMI34019.1"/>
    <property type="molecule type" value="Genomic_DNA"/>
</dbReference>
<dbReference type="RefSeq" id="WP_170066540.1">
    <property type="nucleotide sequence ID" value="NZ_ASQP01000495.1"/>
</dbReference>
<proteinExistence type="predicted"/>
<evidence type="ECO:0000313" key="1">
    <source>
        <dbReference type="EMBL" id="OMI34019.1"/>
    </source>
</evidence>
<gene>
    <name evidence="1" type="ORF">SPAR_38460</name>
</gene>
<evidence type="ECO:0000313" key="2">
    <source>
        <dbReference type="Proteomes" id="UP000186168"/>
    </source>
</evidence>
<accession>A0A1R1S7D2</accession>
<name>A0A1R1S7D2_9ACTN</name>
<sequence length="47" mass="4911">MRHRRPPAAERVALYAFRAARAGLTLAVLAGLLALTVALCVLGDPAP</sequence>
<comment type="caution">
    <text evidence="1">The sequence shown here is derived from an EMBL/GenBank/DDBJ whole genome shotgun (WGS) entry which is preliminary data.</text>
</comment>
<organism evidence="1 2">
    <name type="scientific">Streptomyces sparsogenes DSM 40356</name>
    <dbReference type="NCBI Taxonomy" id="1331668"/>
    <lineage>
        <taxon>Bacteria</taxon>
        <taxon>Bacillati</taxon>
        <taxon>Actinomycetota</taxon>
        <taxon>Actinomycetes</taxon>
        <taxon>Kitasatosporales</taxon>
        <taxon>Streptomycetaceae</taxon>
        <taxon>Streptomyces</taxon>
    </lineage>
</organism>